<protein>
    <submittedName>
        <fullName evidence="2">Uncharacterized protein</fullName>
    </submittedName>
</protein>
<dbReference type="VEuPathDB" id="ToxoDB:ENH_00046190"/>
<organism evidence="2 3">
    <name type="scientific">Eimeria necatrix</name>
    <dbReference type="NCBI Taxonomy" id="51315"/>
    <lineage>
        <taxon>Eukaryota</taxon>
        <taxon>Sar</taxon>
        <taxon>Alveolata</taxon>
        <taxon>Apicomplexa</taxon>
        <taxon>Conoidasida</taxon>
        <taxon>Coccidia</taxon>
        <taxon>Eucoccidiorida</taxon>
        <taxon>Eimeriorina</taxon>
        <taxon>Eimeriidae</taxon>
        <taxon>Eimeria</taxon>
    </lineage>
</organism>
<evidence type="ECO:0000313" key="3">
    <source>
        <dbReference type="Proteomes" id="UP000030754"/>
    </source>
</evidence>
<gene>
    <name evidence="2" type="ORF">ENH_00046190</name>
</gene>
<accession>U6MPL3</accession>
<dbReference type="GeneID" id="25474775"/>
<feature type="region of interest" description="Disordered" evidence="1">
    <location>
        <begin position="78"/>
        <end position="101"/>
    </location>
</feature>
<reference evidence="2" key="1">
    <citation type="submission" date="2013-10" db="EMBL/GenBank/DDBJ databases">
        <title>Genomic analysis of the causative agents of coccidiosis in chickens.</title>
        <authorList>
            <person name="Reid A.J."/>
            <person name="Blake D."/>
            <person name="Billington K."/>
            <person name="Browne H."/>
            <person name="Dunn M."/>
            <person name="Hung S."/>
            <person name="Kawahara F."/>
            <person name="Miranda-Saavedra D."/>
            <person name="Mourier T."/>
            <person name="Nagra H."/>
            <person name="Otto T.D."/>
            <person name="Rawlings N."/>
            <person name="Sanchez A."/>
            <person name="Sanders M."/>
            <person name="Subramaniam C."/>
            <person name="Tay Y."/>
            <person name="Dear P."/>
            <person name="Doerig C."/>
            <person name="Gruber A."/>
            <person name="Parkinson J."/>
            <person name="Shirley M."/>
            <person name="Wan K.L."/>
            <person name="Berriman M."/>
            <person name="Tomley F."/>
            <person name="Pain A."/>
        </authorList>
    </citation>
    <scope>NUCLEOTIDE SEQUENCE [LARGE SCALE GENOMIC DNA]</scope>
    <source>
        <strain evidence="2">Houghton</strain>
    </source>
</reference>
<dbReference type="EMBL" id="HG722831">
    <property type="protein sequence ID" value="CDJ63575.1"/>
    <property type="molecule type" value="Genomic_DNA"/>
</dbReference>
<dbReference type="Gene3D" id="2.40.50.140">
    <property type="entry name" value="Nucleic acid-binding proteins"/>
    <property type="match status" value="1"/>
</dbReference>
<evidence type="ECO:0000313" key="2">
    <source>
        <dbReference type="EMBL" id="CDJ63575.1"/>
    </source>
</evidence>
<dbReference type="InterPro" id="IPR012340">
    <property type="entry name" value="NA-bd_OB-fold"/>
</dbReference>
<name>U6MPL3_9EIME</name>
<keyword evidence="3" id="KW-1185">Reference proteome</keyword>
<sequence length="288" mass="31824">MDFEFPTITGALLRVTVAEVRRCAAVWQHRQRHQQRHKEQQQRAGQQHIEQPRIEQQEKDKQELCNRLEAKAQKKHTVRCPLSPGVPTKGGLAPLEAPKPTGTRARFGEELHVWGPWRCRGICIEGLVVSCTRVRLRGPAPDYTAATAAARDASAAHMDTIELDDGTGVISCCWVWYPPGEPRSSPRGRGLGATAERTVAFEPPPPLEPGTFCRAEGRVMLRGSSSCSSDGSSTCCCACSVRASLRLFGPLKEDCDPNAEALAFAALATQKRALKWWRDPQQAHQQQK</sequence>
<feature type="compositionally biased region" description="Basic and acidic residues" evidence="1">
    <location>
        <begin position="50"/>
        <end position="61"/>
    </location>
</feature>
<dbReference type="AlphaFoldDB" id="U6MPL3"/>
<evidence type="ECO:0000256" key="1">
    <source>
        <dbReference type="SAM" id="MobiDB-lite"/>
    </source>
</evidence>
<dbReference type="RefSeq" id="XP_013440937.1">
    <property type="nucleotide sequence ID" value="XM_013585483.1"/>
</dbReference>
<feature type="region of interest" description="Disordered" evidence="1">
    <location>
        <begin position="34"/>
        <end position="61"/>
    </location>
</feature>
<dbReference type="Proteomes" id="UP000030754">
    <property type="component" value="Unassembled WGS sequence"/>
</dbReference>
<reference evidence="2" key="2">
    <citation type="submission" date="2013-10" db="EMBL/GenBank/DDBJ databases">
        <authorList>
            <person name="Aslett M."/>
        </authorList>
    </citation>
    <scope>NUCLEOTIDE SEQUENCE [LARGE SCALE GENOMIC DNA]</scope>
    <source>
        <strain evidence="2">Houghton</strain>
    </source>
</reference>
<dbReference type="OrthoDB" id="347086at2759"/>
<proteinExistence type="predicted"/>